<evidence type="ECO:0000259" key="2">
    <source>
        <dbReference type="Pfam" id="PF20703"/>
    </source>
</evidence>
<dbReference type="InterPro" id="IPR049052">
    <property type="entry name" value="nSTAND1"/>
</dbReference>
<proteinExistence type="predicted"/>
<dbReference type="SUPFAM" id="SSF52540">
    <property type="entry name" value="P-loop containing nucleoside triphosphate hydrolases"/>
    <property type="match status" value="1"/>
</dbReference>
<dbReference type="RefSeq" id="WP_207526925.1">
    <property type="nucleotide sequence ID" value="NZ_CP071517.1"/>
</dbReference>
<accession>A0ABX7R7F7</accession>
<feature type="region of interest" description="Disordered" evidence="1">
    <location>
        <begin position="1"/>
        <end position="30"/>
    </location>
</feature>
<dbReference type="InterPro" id="IPR027417">
    <property type="entry name" value="P-loop_NTPase"/>
</dbReference>
<dbReference type="Gene3D" id="3.40.50.300">
    <property type="entry name" value="P-loop containing nucleotide triphosphate hydrolases"/>
    <property type="match status" value="1"/>
</dbReference>
<evidence type="ECO:0000256" key="1">
    <source>
        <dbReference type="SAM" id="MobiDB-lite"/>
    </source>
</evidence>
<dbReference type="EMBL" id="CP071517">
    <property type="protein sequence ID" value="QSX73675.1"/>
    <property type="molecule type" value="Genomic_DNA"/>
</dbReference>
<dbReference type="Proteomes" id="UP000663400">
    <property type="component" value="Chromosome"/>
</dbReference>
<organism evidence="3 4">
    <name type="scientific">Lysobacter arenosi</name>
    <dbReference type="NCBI Taxonomy" id="2795387"/>
    <lineage>
        <taxon>Bacteria</taxon>
        <taxon>Pseudomonadati</taxon>
        <taxon>Pseudomonadota</taxon>
        <taxon>Gammaproteobacteria</taxon>
        <taxon>Lysobacterales</taxon>
        <taxon>Lysobacteraceae</taxon>
        <taxon>Lysobacter</taxon>
    </lineage>
</organism>
<feature type="compositionally biased region" description="Pro residues" evidence="1">
    <location>
        <begin position="1"/>
        <end position="11"/>
    </location>
</feature>
<reference evidence="3 4" key="1">
    <citation type="submission" date="2021-02" db="EMBL/GenBank/DDBJ databases">
        <title>Lysobacter arenosi sp. nov., isolated from soil of gangwondo yeongwol, south Korea.</title>
        <authorList>
            <person name="Kim K.R."/>
            <person name="Kim K.H."/>
            <person name="Jeon C.O."/>
        </authorList>
    </citation>
    <scope>NUCLEOTIDE SEQUENCE [LARGE SCALE GENOMIC DNA]</scope>
    <source>
        <strain evidence="3 4">R7</strain>
    </source>
</reference>
<dbReference type="GO" id="GO:0005524">
    <property type="term" value="F:ATP binding"/>
    <property type="evidence" value="ECO:0007669"/>
    <property type="project" value="UniProtKB-KW"/>
</dbReference>
<keyword evidence="3" id="KW-0067">ATP-binding</keyword>
<dbReference type="Pfam" id="PF20703">
    <property type="entry name" value="nSTAND1"/>
    <property type="match status" value="1"/>
</dbReference>
<feature type="domain" description="Novel STAND NTPase 1" evidence="2">
    <location>
        <begin position="29"/>
        <end position="213"/>
    </location>
</feature>
<evidence type="ECO:0000313" key="4">
    <source>
        <dbReference type="Proteomes" id="UP000663400"/>
    </source>
</evidence>
<keyword evidence="3" id="KW-0547">Nucleotide-binding</keyword>
<gene>
    <name evidence="3" type="ORF">HIV01_010520</name>
</gene>
<evidence type="ECO:0000313" key="3">
    <source>
        <dbReference type="EMBL" id="QSX73675.1"/>
    </source>
</evidence>
<name>A0ABX7R7F7_9GAMM</name>
<keyword evidence="4" id="KW-1185">Reference proteome</keyword>
<sequence length="379" mass="42315">MTIDAPLPPGPDANVRGENPYVGPVPLSDGQKLYGRERETDELVDLIVSKRVVLLLSPSGAGKTSLIQAALAPALRELYELQPLPIIRLGYFCPDWGTAAITNRYRLAMLRALERRLPAAEQLTDQALAEYSLARYFQQRLGPTPPGEVSRYWLLIIDQFEELLTVNPLDEEDKRAFLDELGALLAGLDADDGTQVPIWALFAMREDRVAELEPYLWTSFRPRWRTAIAWTRWLWMQRARRSPNLPVTACRPMPPSSWCGTCARWWFAMPTASRRRARAVSSNRYSCRSCAAICGNASWSARSAASRPATSPPARPARSIWHCAPTSTAKWTLRPPAPAFPNAGCANGSARSWSPQAACAPRRCATRRRWAISMRPSVT</sequence>
<protein>
    <submittedName>
        <fullName evidence="3">ATP-binding protein</fullName>
    </submittedName>
</protein>